<reference evidence="1" key="1">
    <citation type="journal article" date="2015" name="Proc. Natl. Acad. Sci. U.S.A.">
        <title>Networks of energetic and metabolic interactions define dynamics in microbial communities.</title>
        <authorList>
            <person name="Embree M."/>
            <person name="Liu J.K."/>
            <person name="Al-Bassam M.M."/>
            <person name="Zengler K."/>
        </authorList>
    </citation>
    <scope>NUCLEOTIDE SEQUENCE</scope>
</reference>
<organism evidence="1">
    <name type="scientific">hydrocarbon metagenome</name>
    <dbReference type="NCBI Taxonomy" id="938273"/>
    <lineage>
        <taxon>unclassified sequences</taxon>
        <taxon>metagenomes</taxon>
        <taxon>ecological metagenomes</taxon>
    </lineage>
</organism>
<dbReference type="EMBL" id="LNQE01001895">
    <property type="protein sequence ID" value="KUG03061.1"/>
    <property type="molecule type" value="Genomic_DNA"/>
</dbReference>
<name>A0A0W8E398_9ZZZZ</name>
<comment type="caution">
    <text evidence="1">The sequence shown here is derived from an EMBL/GenBank/DDBJ whole genome shotgun (WGS) entry which is preliminary data.</text>
</comment>
<gene>
    <name evidence="1" type="ORF">ASZ90_019522</name>
</gene>
<proteinExistence type="predicted"/>
<accession>A0A0W8E398</accession>
<protein>
    <submittedName>
        <fullName evidence="1">Uncharacterized protein</fullName>
    </submittedName>
</protein>
<sequence>MAVIKARSFCFGIGQQTGPNISLINIKGEYSPPLIAADY</sequence>
<dbReference type="AlphaFoldDB" id="A0A0W8E398"/>
<evidence type="ECO:0000313" key="1">
    <source>
        <dbReference type="EMBL" id="KUG03061.1"/>
    </source>
</evidence>